<evidence type="ECO:0000313" key="1">
    <source>
        <dbReference type="EMBL" id="SVC87933.1"/>
    </source>
</evidence>
<accession>A0A382QR14</accession>
<dbReference type="SUPFAM" id="SSF46785">
    <property type="entry name" value="Winged helix' DNA-binding domain"/>
    <property type="match status" value="1"/>
</dbReference>
<gene>
    <name evidence="1" type="ORF">METZ01_LOCUS340787</name>
</gene>
<dbReference type="InterPro" id="IPR036390">
    <property type="entry name" value="WH_DNA-bd_sf"/>
</dbReference>
<dbReference type="InterPro" id="IPR036388">
    <property type="entry name" value="WH-like_DNA-bd_sf"/>
</dbReference>
<dbReference type="EMBL" id="UINC01116293">
    <property type="protein sequence ID" value="SVC87933.1"/>
    <property type="molecule type" value="Genomic_DNA"/>
</dbReference>
<feature type="non-terminal residue" evidence="1">
    <location>
        <position position="188"/>
    </location>
</feature>
<feature type="non-terminal residue" evidence="1">
    <location>
        <position position="1"/>
    </location>
</feature>
<dbReference type="AlphaFoldDB" id="A0A382QR14"/>
<name>A0A382QR14_9ZZZZ</name>
<protein>
    <submittedName>
        <fullName evidence="1">Uncharacterized protein</fullName>
    </submittedName>
</protein>
<reference evidence="1" key="1">
    <citation type="submission" date="2018-05" db="EMBL/GenBank/DDBJ databases">
        <authorList>
            <person name="Lanie J.A."/>
            <person name="Ng W.-L."/>
            <person name="Kazmierczak K.M."/>
            <person name="Andrzejewski T.M."/>
            <person name="Davidsen T.M."/>
            <person name="Wayne K.J."/>
            <person name="Tettelin H."/>
            <person name="Glass J.I."/>
            <person name="Rusch D."/>
            <person name="Podicherti R."/>
            <person name="Tsui H.-C.T."/>
            <person name="Winkler M.E."/>
        </authorList>
    </citation>
    <scope>NUCLEOTIDE SEQUENCE</scope>
</reference>
<proteinExistence type="predicted"/>
<dbReference type="Gene3D" id="1.10.10.10">
    <property type="entry name" value="Winged helix-like DNA-binding domain superfamily/Winged helix DNA-binding domain"/>
    <property type="match status" value="1"/>
</dbReference>
<dbReference type="Pfam" id="PF13412">
    <property type="entry name" value="HTH_24"/>
    <property type="match status" value="1"/>
</dbReference>
<sequence>MTNHLPPPLKNDDMEVADRRVLRVLEAIDGDGRITQRGLSTKLGIALGLTNIYLKRLVHKGHIKCINVQANRLRYLLTPQGIREKTRLTYEFMDYSLSLYRKVRFHLREVLQPLSVAGMQRIAIFGTGEAAELAYLSLKEQGLEPAMILDDRGGTEFLGMQVQRLGSGLPPNIDRLIVATLDHPELLL</sequence>
<organism evidence="1">
    <name type="scientific">marine metagenome</name>
    <dbReference type="NCBI Taxonomy" id="408172"/>
    <lineage>
        <taxon>unclassified sequences</taxon>
        <taxon>metagenomes</taxon>
        <taxon>ecological metagenomes</taxon>
    </lineage>
</organism>